<dbReference type="InterPro" id="IPR001024">
    <property type="entry name" value="PLAT/LH2_dom"/>
</dbReference>
<dbReference type="GO" id="GO:0005262">
    <property type="term" value="F:calcium channel activity"/>
    <property type="evidence" value="ECO:0007669"/>
    <property type="project" value="TreeGrafter"/>
</dbReference>
<dbReference type="InterPro" id="IPR051223">
    <property type="entry name" value="Polycystin"/>
</dbReference>
<proteinExistence type="predicted"/>
<dbReference type="EMBL" id="CAAALY010014180">
    <property type="protein sequence ID" value="VEL12238.1"/>
    <property type="molecule type" value="Genomic_DNA"/>
</dbReference>
<organism evidence="3 4">
    <name type="scientific">Protopolystoma xenopodis</name>
    <dbReference type="NCBI Taxonomy" id="117903"/>
    <lineage>
        <taxon>Eukaryota</taxon>
        <taxon>Metazoa</taxon>
        <taxon>Spiralia</taxon>
        <taxon>Lophotrochozoa</taxon>
        <taxon>Platyhelminthes</taxon>
        <taxon>Monogenea</taxon>
        <taxon>Polyopisthocotylea</taxon>
        <taxon>Polystomatidea</taxon>
        <taxon>Polystomatidae</taxon>
        <taxon>Protopolystoma</taxon>
    </lineage>
</organism>
<dbReference type="SUPFAM" id="SSF49723">
    <property type="entry name" value="Lipase/lipooxygenase domain (PLAT/LH2 domain)"/>
    <property type="match status" value="1"/>
</dbReference>
<evidence type="ECO:0000313" key="3">
    <source>
        <dbReference type="EMBL" id="VEL12238.1"/>
    </source>
</evidence>
<evidence type="ECO:0000313" key="4">
    <source>
        <dbReference type="Proteomes" id="UP000784294"/>
    </source>
</evidence>
<comment type="caution">
    <text evidence="1">Lacks conserved residue(s) required for the propagation of feature annotation.</text>
</comment>
<dbReference type="Proteomes" id="UP000784294">
    <property type="component" value="Unassembled WGS sequence"/>
</dbReference>
<keyword evidence="4" id="KW-1185">Reference proteome</keyword>
<sequence length="145" mass="16479">MSFDLLTVPLVHLRSSVPCRESREDFTTPLYSQEQQLYSRQIRSPPNEHQGVIPLAENDPDDEYLYEVVISTGLRENAGTKSKVCFVLAGMQGETAPKELSSPDGYILARGNVDRFLLSCKRYDYTINCKRRSDSELLPLVDHHC</sequence>
<dbReference type="PROSITE" id="PS50095">
    <property type="entry name" value="PLAT"/>
    <property type="match status" value="1"/>
</dbReference>
<dbReference type="Gene3D" id="2.60.60.20">
    <property type="entry name" value="PLAT/LH2 domain"/>
    <property type="match status" value="1"/>
</dbReference>
<dbReference type="PANTHER" id="PTHR10877:SF194">
    <property type="entry name" value="LOCATION OF VULVA DEFECTIVE 1"/>
    <property type="match status" value="1"/>
</dbReference>
<dbReference type="InterPro" id="IPR036392">
    <property type="entry name" value="PLAT/LH2_dom_sf"/>
</dbReference>
<protein>
    <recommendedName>
        <fullName evidence="2">PLAT domain-containing protein</fullName>
    </recommendedName>
</protein>
<name>A0A3S4ZIE4_9PLAT</name>
<feature type="domain" description="PLAT" evidence="2">
    <location>
        <begin position="64"/>
        <end position="145"/>
    </location>
</feature>
<dbReference type="OrthoDB" id="10039908at2759"/>
<accession>A0A3S4ZIE4</accession>
<dbReference type="Pfam" id="PF01477">
    <property type="entry name" value="PLAT"/>
    <property type="match status" value="1"/>
</dbReference>
<dbReference type="GO" id="GO:0016020">
    <property type="term" value="C:membrane"/>
    <property type="evidence" value="ECO:0007669"/>
    <property type="project" value="TreeGrafter"/>
</dbReference>
<dbReference type="GO" id="GO:0050982">
    <property type="term" value="P:detection of mechanical stimulus"/>
    <property type="evidence" value="ECO:0007669"/>
    <property type="project" value="TreeGrafter"/>
</dbReference>
<reference evidence="3" key="1">
    <citation type="submission" date="2018-11" db="EMBL/GenBank/DDBJ databases">
        <authorList>
            <consortium name="Pathogen Informatics"/>
        </authorList>
    </citation>
    <scope>NUCLEOTIDE SEQUENCE</scope>
</reference>
<dbReference type="AlphaFoldDB" id="A0A3S4ZIE4"/>
<dbReference type="PANTHER" id="PTHR10877">
    <property type="entry name" value="POLYCYSTIN FAMILY MEMBER"/>
    <property type="match status" value="1"/>
</dbReference>
<gene>
    <name evidence="3" type="ORF">PXEA_LOCUS5678</name>
</gene>
<evidence type="ECO:0000256" key="1">
    <source>
        <dbReference type="PROSITE-ProRule" id="PRU00152"/>
    </source>
</evidence>
<evidence type="ECO:0000259" key="2">
    <source>
        <dbReference type="PROSITE" id="PS50095"/>
    </source>
</evidence>
<comment type="caution">
    <text evidence="3">The sequence shown here is derived from an EMBL/GenBank/DDBJ whole genome shotgun (WGS) entry which is preliminary data.</text>
</comment>